<evidence type="ECO:0000256" key="1">
    <source>
        <dbReference type="SAM" id="SignalP"/>
    </source>
</evidence>
<dbReference type="AlphaFoldDB" id="A0A269TJR7"/>
<keyword evidence="1" id="KW-0732">Signal</keyword>
<gene>
    <name evidence="2" type="ORF">CJJ23_00105</name>
</gene>
<feature type="signal peptide" evidence="1">
    <location>
        <begin position="1"/>
        <end position="23"/>
    </location>
</feature>
<dbReference type="Proteomes" id="UP000216943">
    <property type="component" value="Unassembled WGS sequence"/>
</dbReference>
<evidence type="ECO:0000313" key="3">
    <source>
        <dbReference type="Proteomes" id="UP000216943"/>
    </source>
</evidence>
<accession>A0A269TJR7</accession>
<protein>
    <recommendedName>
        <fullName evidence="4">DUF4231 domain-containing protein</fullName>
    </recommendedName>
</protein>
<evidence type="ECO:0000313" key="2">
    <source>
        <dbReference type="EMBL" id="PAK21733.1"/>
    </source>
</evidence>
<organism evidence="2 3">
    <name type="scientific">Mycoplasmopsis agassizii</name>
    <dbReference type="NCBI Taxonomy" id="33922"/>
    <lineage>
        <taxon>Bacteria</taxon>
        <taxon>Bacillati</taxon>
        <taxon>Mycoplasmatota</taxon>
        <taxon>Mycoplasmoidales</taxon>
        <taxon>Metamycoplasmataceae</taxon>
        <taxon>Mycoplasmopsis</taxon>
    </lineage>
</organism>
<reference evidence="3" key="1">
    <citation type="submission" date="2017-08" db="EMBL/GenBank/DDBJ databases">
        <authorList>
            <person name="Alvarez-Ponce D."/>
            <person name="Weitzman C.L."/>
            <person name="Tillett R.L."/>
            <person name="Sandmeier F.C."/>
            <person name="Tracy C.R."/>
        </authorList>
    </citation>
    <scope>NUCLEOTIDE SEQUENCE [LARGE SCALE GENOMIC DNA]</scope>
    <source>
        <strain evidence="3">723</strain>
    </source>
</reference>
<sequence>MKKSKFKKLFTGLTLASSFVALVSTVSTVSMSVFQRIPEVEKQLTLLEKDDSRLVSLYQDIEKEGGFEKSSFSRELFKDTDLTSNQKSKAKNILSQVYKLTQTENWNWEDVSNLLKDNGISYQDNQKKGHLTLNHPEKASIPSRPPSISHYPIRDRYVYQSVWNIDWKKWSIMKKVIVDFAESLKFFIATSAVKSALSVITAVLGSPFFGFVSFATGIASVTTGIILHNKINDLLIKMARIENGSREPKKLARHYWEYRSILNDVYQETESNMYAAISAMPFSIFHASSMAGFQTRIQLHLGEIHKWFDYEAVLDFSSISARENKW</sequence>
<name>A0A269TJR7_9BACT</name>
<evidence type="ECO:0008006" key="4">
    <source>
        <dbReference type="Google" id="ProtNLM"/>
    </source>
</evidence>
<dbReference type="RefSeq" id="WP_095334391.1">
    <property type="nucleotide sequence ID" value="NZ_NQNY01000001.1"/>
</dbReference>
<proteinExistence type="predicted"/>
<dbReference type="EMBL" id="NQNY01000001">
    <property type="protein sequence ID" value="PAK21733.1"/>
    <property type="molecule type" value="Genomic_DNA"/>
</dbReference>
<feature type="chain" id="PRO_5013080285" description="DUF4231 domain-containing protein" evidence="1">
    <location>
        <begin position="24"/>
        <end position="326"/>
    </location>
</feature>
<comment type="caution">
    <text evidence="2">The sequence shown here is derived from an EMBL/GenBank/DDBJ whole genome shotgun (WGS) entry which is preliminary data.</text>
</comment>